<dbReference type="GO" id="GO:0006357">
    <property type="term" value="P:regulation of transcription by RNA polymerase II"/>
    <property type="evidence" value="ECO:0007669"/>
    <property type="project" value="TreeGrafter"/>
</dbReference>
<reference evidence="3" key="1">
    <citation type="submission" date="2023-09" db="UniProtKB">
        <authorList>
            <consortium name="Ensembl"/>
        </authorList>
    </citation>
    <scope>IDENTIFICATION</scope>
</reference>
<organism evidence="3">
    <name type="scientific">Stegastes partitus</name>
    <name type="common">bicolor damselfish</name>
    <dbReference type="NCBI Taxonomy" id="144197"/>
    <lineage>
        <taxon>Eukaryota</taxon>
        <taxon>Metazoa</taxon>
        <taxon>Chordata</taxon>
        <taxon>Craniata</taxon>
        <taxon>Vertebrata</taxon>
        <taxon>Euteleostomi</taxon>
        <taxon>Actinopterygii</taxon>
        <taxon>Neopterygii</taxon>
        <taxon>Teleostei</taxon>
        <taxon>Neoteleostei</taxon>
        <taxon>Acanthomorphata</taxon>
        <taxon>Ovalentaria</taxon>
        <taxon>Pomacentridae</taxon>
        <taxon>Stegastes</taxon>
    </lineage>
</organism>
<proteinExistence type="predicted"/>
<accession>A0A3B5AU73</accession>
<dbReference type="GO" id="GO:0005737">
    <property type="term" value="C:cytoplasm"/>
    <property type="evidence" value="ECO:0007669"/>
    <property type="project" value="UniProtKB-ARBA"/>
</dbReference>
<name>A0A3B5AU73_9TELE</name>
<dbReference type="GO" id="GO:0043122">
    <property type="term" value="P:regulation of canonical NF-kappaB signal transduction"/>
    <property type="evidence" value="ECO:0007669"/>
    <property type="project" value="UniProtKB-ARBA"/>
</dbReference>
<feature type="compositionally biased region" description="Polar residues" evidence="2">
    <location>
        <begin position="217"/>
        <end position="234"/>
    </location>
</feature>
<keyword evidence="1" id="KW-0175">Coiled coil</keyword>
<dbReference type="STRING" id="144197.ENSSPAP00000017082"/>
<dbReference type="GeneTree" id="ENSGT01030000234752"/>
<feature type="region of interest" description="Disordered" evidence="2">
    <location>
        <begin position="197"/>
        <end position="258"/>
    </location>
</feature>
<dbReference type="AlphaFoldDB" id="A0A3B5AU73"/>
<dbReference type="Ensembl" id="ENSSPAT00000017346.1">
    <property type="protein sequence ID" value="ENSSPAP00000017082.1"/>
    <property type="gene ID" value="ENSSPAG00000012888.1"/>
</dbReference>
<dbReference type="PANTHER" id="PTHR31882">
    <property type="entry name" value="TNFAIP3-INTERACTING PROTEIN COILED COIL FAMILY MEMBER"/>
    <property type="match status" value="1"/>
</dbReference>
<dbReference type="Gene3D" id="1.20.5.990">
    <property type="entry name" value="Nemo cc2-lz domain - 1d5 darpin complex"/>
    <property type="match status" value="1"/>
</dbReference>
<protein>
    <submittedName>
        <fullName evidence="3">Uncharacterized LOC103359159</fullName>
    </submittedName>
</protein>
<dbReference type="PANTHER" id="PTHR31882:SF9">
    <property type="entry name" value="SI:CH211-153B23.7"/>
    <property type="match status" value="1"/>
</dbReference>
<evidence type="ECO:0000256" key="2">
    <source>
        <dbReference type="SAM" id="MobiDB-lite"/>
    </source>
</evidence>
<dbReference type="GO" id="GO:0071222">
    <property type="term" value="P:cellular response to lipopolysaccharide"/>
    <property type="evidence" value="ECO:0007669"/>
    <property type="project" value="TreeGrafter"/>
</dbReference>
<evidence type="ECO:0000313" key="3">
    <source>
        <dbReference type="Ensembl" id="ENSSPAP00000017082.1"/>
    </source>
</evidence>
<evidence type="ECO:0000256" key="1">
    <source>
        <dbReference type="ARBA" id="ARBA00023054"/>
    </source>
</evidence>
<feature type="region of interest" description="Disordered" evidence="2">
    <location>
        <begin position="339"/>
        <end position="390"/>
    </location>
</feature>
<feature type="compositionally biased region" description="Basic residues" evidence="2">
    <location>
        <begin position="373"/>
        <end position="382"/>
    </location>
</feature>
<sequence length="390" mass="45524">MEICCLCRLPLHYHPHHRQQKHRQILHLRVRAASLRANRNTKQLKHYGMTEDVGPTGNRLLSTEEQVTLITESLTVTSTDQEKLLLLNKNTELRKVNKELMKLNEDWDQVYRSATLGLQHRVETLELENNAIKQLNSRLLLKVEHQQSAKEYYEQALMQELKKNQELQEYIRLLESRMHHPERDCTPAKQGSFIAARHSPVSSPPSNLPGGPDLSRSHVSGYNPTSSFFPTFSNPEAGWQGKSQSSSPPVGALGDSQQEVHDLKEQLEALRCQTQIYEAEYQTEHSDHKHTLQENRRLRKKREEMRQQVALLQEQLKVYEDDFRRERSDKQMLQRLLLKKTPPNKDPVLVHRCNNEQRLLGGDKRTQSGERRKEHHPLCPKHLNRDKESE</sequence>
<feature type="compositionally biased region" description="Basic and acidic residues" evidence="2">
    <location>
        <begin position="361"/>
        <end position="372"/>
    </location>
</feature>